<keyword evidence="5" id="KW-0472">Membrane</keyword>
<evidence type="ECO:0000256" key="4">
    <source>
        <dbReference type="ARBA" id="ARBA00022837"/>
    </source>
</evidence>
<dbReference type="PANTHER" id="PTHR46819:SF1">
    <property type="entry name" value="EF-HAND CALCIUM-BINDING DOMAIN-CONTAINING PROTEIN 7"/>
    <property type="match status" value="1"/>
</dbReference>
<comment type="subcellular location">
    <subcellularLocation>
        <location evidence="1">Membrane</location>
    </subcellularLocation>
</comment>
<keyword evidence="3" id="KW-0677">Repeat</keyword>
<feature type="domain" description="EF-hand" evidence="6">
    <location>
        <begin position="135"/>
        <end position="170"/>
    </location>
</feature>
<keyword evidence="2" id="KW-0479">Metal-binding</keyword>
<keyword evidence="8" id="KW-1185">Reference proteome</keyword>
<protein>
    <recommendedName>
        <fullName evidence="6">EF-hand domain-containing protein</fullName>
    </recommendedName>
</protein>
<dbReference type="InterPro" id="IPR052266">
    <property type="entry name" value="Miro-EF-hand_domain"/>
</dbReference>
<dbReference type="SUPFAM" id="SSF47473">
    <property type="entry name" value="EF-hand"/>
    <property type="match status" value="1"/>
</dbReference>
<dbReference type="InterPro" id="IPR018247">
    <property type="entry name" value="EF_Hand_1_Ca_BS"/>
</dbReference>
<sequence>MILFCVADDFPKPSPRGNKKSPIIGRLSEPRGLRDWYHAKSKGCFFVDENKGFISHQYQLTLTEDTSIWLTIQPVKIEQRDSRGCHGVRCDLTAGTYCLIPFTTGCRLKPRRSEPPREAKLITKDKDDKVVLTKAFKKALEEIFEIADLDGNGLLSRDEFNWFNIRTSDDEVADDEWAVVEENVELESKEITKRGFISLNEMEAEDNNGDTEDLWITLNNMGFNRALEMDEACPFLVDVYSEDGEAILKVTKLENPGKVLDNAVCASAIAKGEPTKVKAMKDLTMYTYIGDARASIVFENKSRTKVTMELDCSKSRNCVSNHGHLVSKVDVPGHSKKVGVHLLPDDERAEWSIRCTESILK</sequence>
<dbReference type="PROSITE" id="PS50222">
    <property type="entry name" value="EF_HAND_2"/>
    <property type="match status" value="1"/>
</dbReference>
<evidence type="ECO:0000313" key="7">
    <source>
        <dbReference type="EMBL" id="KAK7492867.1"/>
    </source>
</evidence>
<gene>
    <name evidence="7" type="ORF">BaRGS_00015814</name>
</gene>
<dbReference type="EMBL" id="JACVVK020000098">
    <property type="protein sequence ID" value="KAK7492867.1"/>
    <property type="molecule type" value="Genomic_DNA"/>
</dbReference>
<dbReference type="InterPro" id="IPR011992">
    <property type="entry name" value="EF-hand-dom_pair"/>
</dbReference>
<evidence type="ECO:0000313" key="8">
    <source>
        <dbReference type="Proteomes" id="UP001519460"/>
    </source>
</evidence>
<evidence type="ECO:0000259" key="6">
    <source>
        <dbReference type="PROSITE" id="PS50222"/>
    </source>
</evidence>
<dbReference type="GO" id="GO:0016020">
    <property type="term" value="C:membrane"/>
    <property type="evidence" value="ECO:0007669"/>
    <property type="project" value="UniProtKB-SubCell"/>
</dbReference>
<dbReference type="InterPro" id="IPR002048">
    <property type="entry name" value="EF_hand_dom"/>
</dbReference>
<evidence type="ECO:0000256" key="5">
    <source>
        <dbReference type="ARBA" id="ARBA00023136"/>
    </source>
</evidence>
<dbReference type="GO" id="GO:0046872">
    <property type="term" value="F:metal ion binding"/>
    <property type="evidence" value="ECO:0007669"/>
    <property type="project" value="UniProtKB-KW"/>
</dbReference>
<evidence type="ECO:0000256" key="1">
    <source>
        <dbReference type="ARBA" id="ARBA00004370"/>
    </source>
</evidence>
<accession>A0ABD0L1D9</accession>
<dbReference type="AlphaFoldDB" id="A0ABD0L1D9"/>
<proteinExistence type="predicted"/>
<evidence type="ECO:0000256" key="3">
    <source>
        <dbReference type="ARBA" id="ARBA00022737"/>
    </source>
</evidence>
<dbReference type="PANTHER" id="PTHR46819">
    <property type="entry name" value="EF-HAND CALCIUM-BINDING DOMAIN-CONTAINING PROTEIN 7"/>
    <property type="match status" value="1"/>
</dbReference>
<dbReference type="PROSITE" id="PS00018">
    <property type="entry name" value="EF_HAND_1"/>
    <property type="match status" value="1"/>
</dbReference>
<dbReference type="Gene3D" id="1.10.238.10">
    <property type="entry name" value="EF-hand"/>
    <property type="match status" value="1"/>
</dbReference>
<reference evidence="7 8" key="1">
    <citation type="journal article" date="2023" name="Sci. Data">
        <title>Genome assembly of the Korean intertidal mud-creeper Batillaria attramentaria.</title>
        <authorList>
            <person name="Patra A.K."/>
            <person name="Ho P.T."/>
            <person name="Jun S."/>
            <person name="Lee S.J."/>
            <person name="Kim Y."/>
            <person name="Won Y.J."/>
        </authorList>
    </citation>
    <scope>NUCLEOTIDE SEQUENCE [LARGE SCALE GENOMIC DNA]</scope>
    <source>
        <strain evidence="7">Wonlab-2016</strain>
    </source>
</reference>
<keyword evidence="4" id="KW-0106">Calcium</keyword>
<dbReference type="Proteomes" id="UP001519460">
    <property type="component" value="Unassembled WGS sequence"/>
</dbReference>
<organism evidence="7 8">
    <name type="scientific">Batillaria attramentaria</name>
    <dbReference type="NCBI Taxonomy" id="370345"/>
    <lineage>
        <taxon>Eukaryota</taxon>
        <taxon>Metazoa</taxon>
        <taxon>Spiralia</taxon>
        <taxon>Lophotrochozoa</taxon>
        <taxon>Mollusca</taxon>
        <taxon>Gastropoda</taxon>
        <taxon>Caenogastropoda</taxon>
        <taxon>Sorbeoconcha</taxon>
        <taxon>Cerithioidea</taxon>
        <taxon>Batillariidae</taxon>
        <taxon>Batillaria</taxon>
    </lineage>
</organism>
<name>A0ABD0L1D9_9CAEN</name>
<comment type="caution">
    <text evidence="7">The sequence shown here is derived from an EMBL/GenBank/DDBJ whole genome shotgun (WGS) entry which is preliminary data.</text>
</comment>
<evidence type="ECO:0000256" key="2">
    <source>
        <dbReference type="ARBA" id="ARBA00022723"/>
    </source>
</evidence>